<sequence length="275" mass="30867">MKDIGVYTWRDLLQRGLTQSQARRRIQDGDLVQLRRGWYATRFADPSVVAAVRRGGVLSCVSALRMHGVWVPEHPMSVHARANSKNSRSAGPFCSRSGRPQAEAGAVDDISTSLLHAARCLDAEGFVVVCDSLLNSGRLSTAELRRTLAEAPATTRRLLDVCDGRAQSGTETMVRLRLRGLRIPVRPQVRIPRVGQVDLLVGDRLILEIDGEEFHSNTNGFATDRRRDREAIRLGYIPIRFTYRDVVHDWAAGEKLVIELVRDRRHRAPRQKGHP</sequence>
<dbReference type="Proteomes" id="UP000632454">
    <property type="component" value="Unassembled WGS sequence"/>
</dbReference>
<reference evidence="2" key="1">
    <citation type="journal article" date="2019" name="Int. J. Syst. Evol. Microbiol.">
        <title>The Global Catalogue of Microorganisms (GCM) 10K type strain sequencing project: providing services to taxonomists for standard genome sequencing and annotation.</title>
        <authorList>
            <consortium name="The Broad Institute Genomics Platform"/>
            <consortium name="The Broad Institute Genome Sequencing Center for Infectious Disease"/>
            <person name="Wu L."/>
            <person name="Ma J."/>
        </authorList>
    </citation>
    <scope>NUCLEOTIDE SEQUENCE [LARGE SCALE GENOMIC DNA]</scope>
    <source>
        <strain evidence="2">CCM 7855</strain>
    </source>
</reference>
<proteinExistence type="predicted"/>
<comment type="caution">
    <text evidence="1">The sequence shown here is derived from an EMBL/GenBank/DDBJ whole genome shotgun (WGS) entry which is preliminary data.</text>
</comment>
<organism evidence="1 2">
    <name type="scientific">Williamsia phyllosphaerae</name>
    <dbReference type="NCBI Taxonomy" id="885042"/>
    <lineage>
        <taxon>Bacteria</taxon>
        <taxon>Bacillati</taxon>
        <taxon>Actinomycetota</taxon>
        <taxon>Actinomycetes</taxon>
        <taxon>Mycobacteriales</taxon>
        <taxon>Nocardiaceae</taxon>
        <taxon>Williamsia</taxon>
    </lineage>
</organism>
<accession>A0ABQ1UNR2</accession>
<name>A0ABQ1UNR2_9NOCA</name>
<keyword evidence="2" id="KW-1185">Reference proteome</keyword>
<dbReference type="EMBL" id="BMCS01000001">
    <property type="protein sequence ID" value="GGF22337.1"/>
    <property type="molecule type" value="Genomic_DNA"/>
</dbReference>
<gene>
    <name evidence="1" type="ORF">GCM10007298_17800</name>
</gene>
<evidence type="ECO:0000313" key="1">
    <source>
        <dbReference type="EMBL" id="GGF22337.1"/>
    </source>
</evidence>
<evidence type="ECO:0008006" key="3">
    <source>
        <dbReference type="Google" id="ProtNLM"/>
    </source>
</evidence>
<protein>
    <recommendedName>
        <fullName evidence="3">DUF559 domain-containing protein</fullName>
    </recommendedName>
</protein>
<dbReference type="Gene3D" id="3.40.960.10">
    <property type="entry name" value="VSR Endonuclease"/>
    <property type="match status" value="1"/>
</dbReference>
<evidence type="ECO:0000313" key="2">
    <source>
        <dbReference type="Proteomes" id="UP000632454"/>
    </source>
</evidence>